<organism evidence="1 2">
    <name type="scientific">Streptomyces ureilyticus</name>
    <dbReference type="NCBI Taxonomy" id="1775131"/>
    <lineage>
        <taxon>Bacteria</taxon>
        <taxon>Bacillati</taxon>
        <taxon>Actinomycetota</taxon>
        <taxon>Actinomycetes</taxon>
        <taxon>Kitasatosporales</taxon>
        <taxon>Streptomycetaceae</taxon>
        <taxon>Streptomyces</taxon>
    </lineage>
</organism>
<keyword evidence="2" id="KW-1185">Reference proteome</keyword>
<dbReference type="Proteomes" id="UP001518140">
    <property type="component" value="Unassembled WGS sequence"/>
</dbReference>
<evidence type="ECO:0000313" key="1">
    <source>
        <dbReference type="EMBL" id="NGO47657.1"/>
    </source>
</evidence>
<accession>A0ABX0E8B9</accession>
<gene>
    <name evidence="1" type="ORF">G6048_38095</name>
</gene>
<evidence type="ECO:0008006" key="3">
    <source>
        <dbReference type="Google" id="ProtNLM"/>
    </source>
</evidence>
<dbReference type="RefSeq" id="WP_165344169.1">
    <property type="nucleotide sequence ID" value="NZ_JAAKZX010000194.1"/>
</dbReference>
<dbReference type="EMBL" id="JAAKZX010000194">
    <property type="protein sequence ID" value="NGO47657.1"/>
    <property type="molecule type" value="Genomic_DNA"/>
</dbReference>
<name>A0ABX0E8B9_9ACTN</name>
<proteinExistence type="predicted"/>
<reference evidence="1 2" key="1">
    <citation type="submission" date="2020-02" db="EMBL/GenBank/DDBJ databases">
        <title>Whole-genome analyses of novel actinobacteria.</title>
        <authorList>
            <person name="Sahin N."/>
            <person name="Tokatli A."/>
        </authorList>
    </citation>
    <scope>NUCLEOTIDE SEQUENCE [LARGE SCALE GENOMIC DNA]</scope>
    <source>
        <strain evidence="1 2">YC419</strain>
    </source>
</reference>
<sequence>MTELPTTTRPVLLSVEDLVVEYATSSGPFRAVDHVNFSAAPEGTPT</sequence>
<evidence type="ECO:0000313" key="2">
    <source>
        <dbReference type="Proteomes" id="UP001518140"/>
    </source>
</evidence>
<comment type="caution">
    <text evidence="1">The sequence shown here is derived from an EMBL/GenBank/DDBJ whole genome shotgun (WGS) entry which is preliminary data.</text>
</comment>
<protein>
    <recommendedName>
        <fullName evidence="3">ABC transporter ATP-binding protein</fullName>
    </recommendedName>
</protein>